<evidence type="ECO:0000313" key="2">
    <source>
        <dbReference type="Proteomes" id="UP000578077"/>
    </source>
</evidence>
<accession>A0A841EAN6</accession>
<sequence length="209" mass="23474">MSEFPDTFMSHAAEAVLYPDQVITAYAGGPGTVIVYSCHDRRYRTVLAEQKLNAFEPDEVVVCGYGDIEQARVRARAAGLTVRQVTWSLAENCRAHLEAWADTERLAGLPPVLDLRRELARRGFCLNWRSELTVCDRACVTRDFFIHTRVPTITAAVRHMPLGEGRAEVRVDLYDIAAEFASFSAPLQEGLVRTRANEITTALYRYLGH</sequence>
<protein>
    <submittedName>
        <fullName evidence="1">Uncharacterized protein</fullName>
    </submittedName>
</protein>
<comment type="caution">
    <text evidence="1">The sequence shown here is derived from an EMBL/GenBank/DDBJ whole genome shotgun (WGS) entry which is preliminary data.</text>
</comment>
<dbReference type="Proteomes" id="UP000578077">
    <property type="component" value="Unassembled WGS sequence"/>
</dbReference>
<dbReference type="RefSeq" id="WP_184637447.1">
    <property type="nucleotide sequence ID" value="NZ_BAABKT010000029.1"/>
</dbReference>
<name>A0A841EAN6_9ACTN</name>
<dbReference type="EMBL" id="JACHLY010000001">
    <property type="protein sequence ID" value="MBB6000185.1"/>
    <property type="molecule type" value="Genomic_DNA"/>
</dbReference>
<organism evidence="1 2">
    <name type="scientific">Streptomonospora salina</name>
    <dbReference type="NCBI Taxonomy" id="104205"/>
    <lineage>
        <taxon>Bacteria</taxon>
        <taxon>Bacillati</taxon>
        <taxon>Actinomycetota</taxon>
        <taxon>Actinomycetes</taxon>
        <taxon>Streptosporangiales</taxon>
        <taxon>Nocardiopsidaceae</taxon>
        <taxon>Streptomonospora</taxon>
    </lineage>
</organism>
<proteinExistence type="predicted"/>
<reference evidence="1 2" key="1">
    <citation type="submission" date="2020-08" db="EMBL/GenBank/DDBJ databases">
        <title>Sequencing the genomes of 1000 actinobacteria strains.</title>
        <authorList>
            <person name="Klenk H.-P."/>
        </authorList>
    </citation>
    <scope>NUCLEOTIDE SEQUENCE [LARGE SCALE GENOMIC DNA]</scope>
    <source>
        <strain evidence="1 2">DSM 44593</strain>
    </source>
</reference>
<gene>
    <name evidence="1" type="ORF">HNR25_003936</name>
</gene>
<keyword evidence="2" id="KW-1185">Reference proteome</keyword>
<evidence type="ECO:0000313" key="1">
    <source>
        <dbReference type="EMBL" id="MBB6000185.1"/>
    </source>
</evidence>
<dbReference type="AlphaFoldDB" id="A0A841EAN6"/>